<evidence type="ECO:0000313" key="2">
    <source>
        <dbReference type="EMBL" id="CAG8539848.1"/>
    </source>
</evidence>
<dbReference type="Pfam" id="PF17657">
    <property type="entry name" value="DNA_pol3_finger"/>
    <property type="match status" value="1"/>
</dbReference>
<dbReference type="InterPro" id="IPR040982">
    <property type="entry name" value="DNA_pol3_finger"/>
</dbReference>
<dbReference type="InterPro" id="IPR044923">
    <property type="entry name" value="PolC_middle_finger_sf"/>
</dbReference>
<gene>
    <name evidence="2" type="ORF">AGERDE_LOCUS6129</name>
</gene>
<protein>
    <submittedName>
        <fullName evidence="2">13560_t:CDS:1</fullName>
    </submittedName>
</protein>
<reference evidence="2" key="1">
    <citation type="submission" date="2021-06" db="EMBL/GenBank/DDBJ databases">
        <authorList>
            <person name="Kallberg Y."/>
            <person name="Tangrot J."/>
            <person name="Rosling A."/>
        </authorList>
    </citation>
    <scope>NUCLEOTIDE SEQUENCE</scope>
    <source>
        <strain evidence="2">MT106</strain>
    </source>
</reference>
<proteinExistence type="predicted"/>
<dbReference type="OrthoDB" id="2418145at2759"/>
<dbReference type="PANTHER" id="PTHR32294">
    <property type="entry name" value="DNA POLYMERASE III SUBUNIT ALPHA"/>
    <property type="match status" value="1"/>
</dbReference>
<evidence type="ECO:0000313" key="3">
    <source>
        <dbReference type="Proteomes" id="UP000789831"/>
    </source>
</evidence>
<dbReference type="PANTHER" id="PTHR32294:SF5">
    <property type="entry name" value="DNA POLYMERASE III POLC-TYPE"/>
    <property type="match status" value="1"/>
</dbReference>
<dbReference type="Gene3D" id="1.10.150.700">
    <property type="entry name" value="PolC, middle finger domain"/>
    <property type="match status" value="1"/>
</dbReference>
<dbReference type="GO" id="GO:0008408">
    <property type="term" value="F:3'-5' exonuclease activity"/>
    <property type="evidence" value="ECO:0007669"/>
    <property type="project" value="InterPro"/>
</dbReference>
<organism evidence="2 3">
    <name type="scientific">Ambispora gerdemannii</name>
    <dbReference type="NCBI Taxonomy" id="144530"/>
    <lineage>
        <taxon>Eukaryota</taxon>
        <taxon>Fungi</taxon>
        <taxon>Fungi incertae sedis</taxon>
        <taxon>Mucoromycota</taxon>
        <taxon>Glomeromycotina</taxon>
        <taxon>Glomeromycetes</taxon>
        <taxon>Archaeosporales</taxon>
        <taxon>Ambisporaceae</taxon>
        <taxon>Ambispora</taxon>
    </lineage>
</organism>
<sequence length="194" mass="22467">MEVQLTTIKKKISEKEAEIKMLWEKIRAEKEKPKEEIIEELKGIKRTTEIFLKVDILGHDEPTILQKLFQLTGQQPSQISFQDKNIMSIFTNADTLGIPEFGTDFVKRNLLTPLKPTKFSQLLQISVSWGVDNKQAFIATEYIRKGKWDELSEDIKTEIKNKLSDKEGELYFSILSKIKYIFPKPHAIAYTMTA</sequence>
<dbReference type="GO" id="GO:0006260">
    <property type="term" value="P:DNA replication"/>
    <property type="evidence" value="ECO:0007669"/>
    <property type="project" value="InterPro"/>
</dbReference>
<name>A0A9N9ARN0_9GLOM</name>
<keyword evidence="3" id="KW-1185">Reference proteome</keyword>
<dbReference type="Proteomes" id="UP000789831">
    <property type="component" value="Unassembled WGS sequence"/>
</dbReference>
<accession>A0A9N9ARN0</accession>
<dbReference type="InterPro" id="IPR004805">
    <property type="entry name" value="DnaE2/DnaE/PolC"/>
</dbReference>
<comment type="caution">
    <text evidence="2">The sequence shown here is derived from an EMBL/GenBank/DDBJ whole genome shotgun (WGS) entry which is preliminary data.</text>
</comment>
<dbReference type="AlphaFoldDB" id="A0A9N9ARN0"/>
<feature type="domain" description="DNA polymerase III alpha subunit finger" evidence="1">
    <location>
        <begin position="62"/>
        <end position="168"/>
    </location>
</feature>
<dbReference type="EMBL" id="CAJVPL010000913">
    <property type="protein sequence ID" value="CAG8539848.1"/>
    <property type="molecule type" value="Genomic_DNA"/>
</dbReference>
<evidence type="ECO:0000259" key="1">
    <source>
        <dbReference type="Pfam" id="PF17657"/>
    </source>
</evidence>